<feature type="transmembrane region" description="Helical" evidence="1">
    <location>
        <begin position="250"/>
        <end position="267"/>
    </location>
</feature>
<gene>
    <name evidence="2" type="ORF">HNR61_001512</name>
</gene>
<evidence type="ECO:0000313" key="2">
    <source>
        <dbReference type="EMBL" id="MBA8949899.1"/>
    </source>
</evidence>
<keyword evidence="1" id="KW-0472">Membrane</keyword>
<feature type="transmembrane region" description="Helical" evidence="1">
    <location>
        <begin position="12"/>
        <end position="30"/>
    </location>
</feature>
<reference evidence="2 3" key="1">
    <citation type="submission" date="2020-08" db="EMBL/GenBank/DDBJ databases">
        <title>Genomic Encyclopedia of Type Strains, Phase IV (KMG-IV): sequencing the most valuable type-strain genomes for metagenomic binning, comparative biology and taxonomic classification.</title>
        <authorList>
            <person name="Goeker M."/>
        </authorList>
    </citation>
    <scope>NUCLEOTIDE SEQUENCE [LARGE SCALE GENOMIC DNA]</scope>
    <source>
        <strain evidence="2 3">DSM 44197</strain>
    </source>
</reference>
<accession>A0A7W3LKR1</accession>
<organism evidence="2 3">
    <name type="scientific">Actinomadura namibiensis</name>
    <dbReference type="NCBI Taxonomy" id="182080"/>
    <lineage>
        <taxon>Bacteria</taxon>
        <taxon>Bacillati</taxon>
        <taxon>Actinomycetota</taxon>
        <taxon>Actinomycetes</taxon>
        <taxon>Streptosporangiales</taxon>
        <taxon>Thermomonosporaceae</taxon>
        <taxon>Actinomadura</taxon>
    </lineage>
</organism>
<protein>
    <recommendedName>
        <fullName evidence="4">Glycosyltransferase RgtA/B/C/D-like domain-containing protein</fullName>
    </recommendedName>
</protein>
<dbReference type="Proteomes" id="UP000572680">
    <property type="component" value="Unassembled WGS sequence"/>
</dbReference>
<sequence length="686" mass="72569">MGAGRVLTRISVAPALLIVAWLAVSLPLLMAGWFRPLPVIGLFLPLAAGALWLGLRERPGPAAREPVGTPRWATAGVLAAGLVFLVVELALVSEQIVPRRDPASYVQFAVWLSEHGSLPIPQDRAAFGGGDPALTYGSPAFYQRGESIVPQFMAGLPMVLALGHWLGGMTGLLAVAPVLGACAVVAFGGLAARLVGPRWAPAAALLLAVTLPMLWAARSSYSELVALLLFLGGLSLLHDARNADVAAARGRAFLAGLALGLIVLVRIDGLRDVLPVLAFAGLLTVTGVAWGVPTPFSRRVGYALGGGLLLGVGAGLAEGFVLSRPYLEYLSDSLDPLLMISAAAVVLTAALVLALRNRRTGPVLLRAAGRLSRPPFPTAVAVLTVLVTVGFAVRPLVQTVVRVPVSQPDKDTAAYIEFLQRFEKLPVDGARQYYENSLIWVAWYAGVPALLAATIGSALLARRLLRGRDPQWLLPLAVVAWTSVTTLWRPGITPDQPWASRRFLPVVIPGLLLIALWATARAVRAYRRNGHGPRATRAVAVGAVTVLAVPALGMAIPSFYPPVERGSVAGVAGLCRQIGGGKRSVVIVDKLTGERFSQVVRGMCGRPAARTVAGARPDDVRRIIDRIRAAGRTPVVLGAKPDDVAPYGRPRHALKLRARQDGHTLVSPPHGTWTYNVDVWLAEPAP</sequence>
<keyword evidence="1" id="KW-1133">Transmembrane helix</keyword>
<feature type="transmembrane region" description="Helical" evidence="1">
    <location>
        <begin position="172"/>
        <end position="192"/>
    </location>
</feature>
<comment type="caution">
    <text evidence="2">The sequence shown here is derived from an EMBL/GenBank/DDBJ whole genome shotgun (WGS) entry which is preliminary data.</text>
</comment>
<feature type="transmembrane region" description="Helical" evidence="1">
    <location>
        <begin position="438"/>
        <end position="460"/>
    </location>
</feature>
<feature type="transmembrane region" description="Helical" evidence="1">
    <location>
        <begin position="472"/>
        <end position="491"/>
    </location>
</feature>
<dbReference type="RefSeq" id="WP_182842400.1">
    <property type="nucleotide sequence ID" value="NZ_BAAALP010000027.1"/>
</dbReference>
<feature type="transmembrane region" description="Helical" evidence="1">
    <location>
        <begin position="37"/>
        <end position="55"/>
    </location>
</feature>
<evidence type="ECO:0000256" key="1">
    <source>
        <dbReference type="SAM" id="Phobius"/>
    </source>
</evidence>
<evidence type="ECO:0008006" key="4">
    <source>
        <dbReference type="Google" id="ProtNLM"/>
    </source>
</evidence>
<dbReference type="EMBL" id="JACJIA010000002">
    <property type="protein sequence ID" value="MBA8949899.1"/>
    <property type="molecule type" value="Genomic_DNA"/>
</dbReference>
<feature type="transmembrane region" description="Helical" evidence="1">
    <location>
        <begin position="75"/>
        <end position="92"/>
    </location>
</feature>
<dbReference type="AlphaFoldDB" id="A0A7W3LKR1"/>
<keyword evidence="3" id="KW-1185">Reference proteome</keyword>
<feature type="transmembrane region" description="Helical" evidence="1">
    <location>
        <begin position="300"/>
        <end position="317"/>
    </location>
</feature>
<evidence type="ECO:0000313" key="3">
    <source>
        <dbReference type="Proteomes" id="UP000572680"/>
    </source>
</evidence>
<name>A0A7W3LKR1_ACTNM</name>
<feature type="transmembrane region" description="Helical" evidence="1">
    <location>
        <begin position="273"/>
        <end position="293"/>
    </location>
</feature>
<feature type="transmembrane region" description="Helical" evidence="1">
    <location>
        <begin position="535"/>
        <end position="560"/>
    </location>
</feature>
<feature type="transmembrane region" description="Helical" evidence="1">
    <location>
        <begin position="337"/>
        <end position="355"/>
    </location>
</feature>
<keyword evidence="1" id="KW-0812">Transmembrane</keyword>
<feature type="transmembrane region" description="Helical" evidence="1">
    <location>
        <begin position="221"/>
        <end position="238"/>
    </location>
</feature>
<feature type="transmembrane region" description="Helical" evidence="1">
    <location>
        <begin position="376"/>
        <end position="397"/>
    </location>
</feature>
<feature type="transmembrane region" description="Helical" evidence="1">
    <location>
        <begin position="199"/>
        <end position="215"/>
    </location>
</feature>
<proteinExistence type="predicted"/>
<feature type="transmembrane region" description="Helical" evidence="1">
    <location>
        <begin position="503"/>
        <end position="523"/>
    </location>
</feature>